<feature type="region of interest" description="Disordered" evidence="1">
    <location>
        <begin position="74"/>
        <end position="137"/>
    </location>
</feature>
<reference evidence="2" key="1">
    <citation type="submission" date="2023-10" db="EMBL/GenBank/DDBJ databases">
        <title>Genome assembly of Pristionchus species.</title>
        <authorList>
            <person name="Yoshida K."/>
            <person name="Sommer R.J."/>
        </authorList>
    </citation>
    <scope>NUCLEOTIDE SEQUENCE</scope>
    <source>
        <strain evidence="2">RS0144</strain>
    </source>
</reference>
<evidence type="ECO:0000256" key="1">
    <source>
        <dbReference type="SAM" id="MobiDB-lite"/>
    </source>
</evidence>
<dbReference type="AlphaFoldDB" id="A0AAV5T5W6"/>
<evidence type="ECO:0000313" key="3">
    <source>
        <dbReference type="Proteomes" id="UP001432027"/>
    </source>
</evidence>
<dbReference type="InterPro" id="IPR036296">
    <property type="entry name" value="SKP1-like_dim_sf"/>
</dbReference>
<protein>
    <recommendedName>
        <fullName evidence="4">SKP1 component dimerisation domain-containing protein</fullName>
    </recommendedName>
</protein>
<comment type="caution">
    <text evidence="2">The sequence shown here is derived from an EMBL/GenBank/DDBJ whole genome shotgun (WGS) entry which is preliminary data.</text>
</comment>
<name>A0AAV5T5W6_9BILA</name>
<feature type="compositionally biased region" description="Acidic residues" evidence="1">
    <location>
        <begin position="74"/>
        <end position="84"/>
    </location>
</feature>
<keyword evidence="3" id="KW-1185">Reference proteome</keyword>
<sequence length="253" mass="29623">LWQMTYVRRDSLETPFGMTPASYHRDDDRLLHEYEPYVRFACGKTQFDVSFGLLESAETITRLFEDLHIAGFVEDDDDDEDQEEKQEKAAADDVSDEEEKDEQASDITEDKEEKAAAEEPEVEEEEEQEPRAKPVVLNEEPIELPFDADIFHILLRCQNDPGLEDAFLYQTSFETRTTLLQLADYLNMADRIEFFARSMSEMLEFKNPEEIADIVGIKMDYTPREIARMRSPLFPLERPQLQPHRPVRRMDFP</sequence>
<evidence type="ECO:0008006" key="4">
    <source>
        <dbReference type="Google" id="ProtNLM"/>
    </source>
</evidence>
<dbReference type="Gene3D" id="3.30.710.10">
    <property type="entry name" value="Potassium Channel Kv1.1, Chain A"/>
    <property type="match status" value="1"/>
</dbReference>
<gene>
    <name evidence="2" type="ORF">PENTCL1PPCAC_10373</name>
</gene>
<accession>A0AAV5T5W6</accession>
<feature type="non-terminal residue" evidence="2">
    <location>
        <position position="1"/>
    </location>
</feature>
<dbReference type="EMBL" id="BTSX01000003">
    <property type="protein sequence ID" value="GMS88198.1"/>
    <property type="molecule type" value="Genomic_DNA"/>
</dbReference>
<dbReference type="InterPro" id="IPR011333">
    <property type="entry name" value="SKP1/BTB/POZ_sf"/>
</dbReference>
<proteinExistence type="predicted"/>
<evidence type="ECO:0000313" key="2">
    <source>
        <dbReference type="EMBL" id="GMS88198.1"/>
    </source>
</evidence>
<organism evidence="2 3">
    <name type="scientific">Pristionchus entomophagus</name>
    <dbReference type="NCBI Taxonomy" id="358040"/>
    <lineage>
        <taxon>Eukaryota</taxon>
        <taxon>Metazoa</taxon>
        <taxon>Ecdysozoa</taxon>
        <taxon>Nematoda</taxon>
        <taxon>Chromadorea</taxon>
        <taxon>Rhabditida</taxon>
        <taxon>Rhabditina</taxon>
        <taxon>Diplogasteromorpha</taxon>
        <taxon>Diplogasteroidea</taxon>
        <taxon>Neodiplogasteridae</taxon>
        <taxon>Pristionchus</taxon>
    </lineage>
</organism>
<dbReference type="SUPFAM" id="SSF81382">
    <property type="entry name" value="Skp1 dimerisation domain-like"/>
    <property type="match status" value="1"/>
</dbReference>
<dbReference type="Proteomes" id="UP001432027">
    <property type="component" value="Unassembled WGS sequence"/>
</dbReference>
<feature type="compositionally biased region" description="Acidic residues" evidence="1">
    <location>
        <begin position="118"/>
        <end position="128"/>
    </location>
</feature>
<dbReference type="GO" id="GO:0006511">
    <property type="term" value="P:ubiquitin-dependent protein catabolic process"/>
    <property type="evidence" value="ECO:0007669"/>
    <property type="project" value="InterPro"/>
</dbReference>